<organism evidence="9 10">
    <name type="scientific">Cynoglossus semilaevis</name>
    <name type="common">Tongue sole</name>
    <dbReference type="NCBI Taxonomy" id="244447"/>
    <lineage>
        <taxon>Eukaryota</taxon>
        <taxon>Metazoa</taxon>
        <taxon>Chordata</taxon>
        <taxon>Craniata</taxon>
        <taxon>Vertebrata</taxon>
        <taxon>Euteleostomi</taxon>
        <taxon>Actinopterygii</taxon>
        <taxon>Neopterygii</taxon>
        <taxon>Teleostei</taxon>
        <taxon>Neoteleostei</taxon>
        <taxon>Acanthomorphata</taxon>
        <taxon>Carangaria</taxon>
        <taxon>Pleuronectiformes</taxon>
        <taxon>Pleuronectoidei</taxon>
        <taxon>Cynoglossidae</taxon>
        <taxon>Cynoglossinae</taxon>
        <taxon>Cynoglossus</taxon>
    </lineage>
</organism>
<keyword evidence="2 5" id="KW-0812">Transmembrane</keyword>
<reference evidence="9" key="3">
    <citation type="submission" date="2025-09" db="UniProtKB">
        <authorList>
            <consortium name="Ensembl"/>
        </authorList>
    </citation>
    <scope>IDENTIFICATION</scope>
</reference>
<dbReference type="InterPro" id="IPR008253">
    <property type="entry name" value="Marvel"/>
</dbReference>
<comment type="subcellular location">
    <subcellularLocation>
        <location evidence="1">Membrane</location>
        <topology evidence="1">Multi-pass membrane protein</topology>
    </subcellularLocation>
</comment>
<dbReference type="OMA" id="ASMVWEK"/>
<evidence type="ECO:0000256" key="6">
    <source>
        <dbReference type="SAM" id="MobiDB-lite"/>
    </source>
</evidence>
<evidence type="ECO:0000256" key="5">
    <source>
        <dbReference type="PROSITE-ProRule" id="PRU00581"/>
    </source>
</evidence>
<evidence type="ECO:0000259" key="8">
    <source>
        <dbReference type="PROSITE" id="PS51225"/>
    </source>
</evidence>
<keyword evidence="3 7" id="KW-1133">Transmembrane helix</keyword>
<feature type="compositionally biased region" description="Basic and acidic residues" evidence="6">
    <location>
        <begin position="177"/>
        <end position="186"/>
    </location>
</feature>
<evidence type="ECO:0000256" key="1">
    <source>
        <dbReference type="ARBA" id="ARBA00004141"/>
    </source>
</evidence>
<dbReference type="GeneTree" id="ENSGT00940000157911"/>
<keyword evidence="4 5" id="KW-0472">Membrane</keyword>
<dbReference type="STRING" id="244447.ENSCSEP00000001821"/>
<dbReference type="GeneID" id="103388100"/>
<reference evidence="9 10" key="1">
    <citation type="journal article" date="2014" name="Nat. Genet.">
        <title>Whole-genome sequence of a flatfish provides insights into ZW sex chromosome evolution and adaptation to a benthic lifestyle.</title>
        <authorList>
            <person name="Chen S."/>
            <person name="Zhang G."/>
            <person name="Shao C."/>
            <person name="Huang Q."/>
            <person name="Liu G."/>
            <person name="Zhang P."/>
            <person name="Song W."/>
            <person name="An N."/>
            <person name="Chalopin D."/>
            <person name="Volff J.N."/>
            <person name="Hong Y."/>
            <person name="Li Q."/>
            <person name="Sha Z."/>
            <person name="Zhou H."/>
            <person name="Xie M."/>
            <person name="Yu Q."/>
            <person name="Liu Y."/>
            <person name="Xiang H."/>
            <person name="Wang N."/>
            <person name="Wu K."/>
            <person name="Yang C."/>
            <person name="Zhou Q."/>
            <person name="Liao X."/>
            <person name="Yang L."/>
            <person name="Hu Q."/>
            <person name="Zhang J."/>
            <person name="Meng L."/>
            <person name="Jin L."/>
            <person name="Tian Y."/>
            <person name="Lian J."/>
            <person name="Yang J."/>
            <person name="Miao G."/>
            <person name="Liu S."/>
            <person name="Liang Z."/>
            <person name="Yan F."/>
            <person name="Li Y."/>
            <person name="Sun B."/>
            <person name="Zhang H."/>
            <person name="Zhang J."/>
            <person name="Zhu Y."/>
            <person name="Du M."/>
            <person name="Zhao Y."/>
            <person name="Schartl M."/>
            <person name="Tang Q."/>
            <person name="Wang J."/>
        </authorList>
    </citation>
    <scope>NUCLEOTIDE SEQUENCE</scope>
</reference>
<dbReference type="CTD" id="54918"/>
<evidence type="ECO:0000256" key="4">
    <source>
        <dbReference type="ARBA" id="ARBA00023136"/>
    </source>
</evidence>
<feature type="transmembrane region" description="Helical" evidence="7">
    <location>
        <begin position="130"/>
        <end position="148"/>
    </location>
</feature>
<dbReference type="AlphaFoldDB" id="A0A3P8UME1"/>
<evidence type="ECO:0000313" key="9">
    <source>
        <dbReference type="Ensembl" id="ENSCSEP00000001821.1"/>
    </source>
</evidence>
<protein>
    <submittedName>
        <fullName evidence="9">CKLF like MARVEL transmembrane domain containing 6</fullName>
    </submittedName>
</protein>
<proteinExistence type="predicted"/>
<dbReference type="Proteomes" id="UP000265120">
    <property type="component" value="Chromosome 13"/>
</dbReference>
<accession>A0A3P8UME1</accession>
<dbReference type="InterPro" id="IPR050578">
    <property type="entry name" value="MARVEL-CKLF_proteins"/>
</dbReference>
<evidence type="ECO:0000313" key="10">
    <source>
        <dbReference type="Proteomes" id="UP000265120"/>
    </source>
</evidence>
<evidence type="ECO:0000256" key="3">
    <source>
        <dbReference type="ARBA" id="ARBA00022989"/>
    </source>
</evidence>
<dbReference type="OrthoDB" id="10028364at2759"/>
<sequence>MASEVYSPTTAPNPKSSWCLVPSKHLDKTRFVVKLMEVLLSFVAFVLEEVVSSCVGCFALYFFEFVSCTAFLFTLLLLVVLSTPFHNQVGITCWPSVDFCYTAAISLLLFVSSVIFSADNSNSDLEKSAVAFGFMALVAFLVDLILFYKTKGFPFQKGGKAQSSNGVGAEVPDTLPETERLNDVTQ</sequence>
<evidence type="ECO:0000256" key="7">
    <source>
        <dbReference type="SAM" id="Phobius"/>
    </source>
</evidence>
<dbReference type="PANTHER" id="PTHR22776:SF25">
    <property type="entry name" value="CKLF-LIKE MARVEL TRANSMEMBRANE DOMAIN-CONTAINING PROTEIN 6"/>
    <property type="match status" value="1"/>
</dbReference>
<dbReference type="Ensembl" id="ENSCSET00000001854.1">
    <property type="protein sequence ID" value="ENSCSEP00000001821.1"/>
    <property type="gene ID" value="ENSCSEG00000001242.1"/>
</dbReference>
<keyword evidence="10" id="KW-1185">Reference proteome</keyword>
<dbReference type="GO" id="GO:0016020">
    <property type="term" value="C:membrane"/>
    <property type="evidence" value="ECO:0007669"/>
    <property type="project" value="UniProtKB-SubCell"/>
</dbReference>
<dbReference type="InParanoid" id="A0A3P8UME1"/>
<feature type="region of interest" description="Disordered" evidence="6">
    <location>
        <begin position="157"/>
        <end position="186"/>
    </location>
</feature>
<feature type="transmembrane region" description="Helical" evidence="7">
    <location>
        <begin position="99"/>
        <end position="118"/>
    </location>
</feature>
<dbReference type="Pfam" id="PF01284">
    <property type="entry name" value="MARVEL"/>
    <property type="match status" value="1"/>
</dbReference>
<dbReference type="PROSITE" id="PS51225">
    <property type="entry name" value="MARVEL"/>
    <property type="match status" value="1"/>
</dbReference>
<feature type="transmembrane region" description="Helical" evidence="7">
    <location>
        <begin position="69"/>
        <end position="87"/>
    </location>
</feature>
<name>A0A3P8UME1_CYNSE</name>
<evidence type="ECO:0000256" key="2">
    <source>
        <dbReference type="ARBA" id="ARBA00022692"/>
    </source>
</evidence>
<dbReference type="RefSeq" id="XP_008321196.1">
    <property type="nucleotide sequence ID" value="XM_008322974.3"/>
</dbReference>
<feature type="domain" description="MARVEL" evidence="8">
    <location>
        <begin position="25"/>
        <end position="152"/>
    </location>
</feature>
<dbReference type="PANTHER" id="PTHR22776">
    <property type="entry name" value="MARVEL-CONTAINING POTENTIAL LIPID RAFT-ASSOCIATED PROTEIN"/>
    <property type="match status" value="1"/>
</dbReference>
<reference evidence="9" key="2">
    <citation type="submission" date="2025-08" db="UniProtKB">
        <authorList>
            <consortium name="Ensembl"/>
        </authorList>
    </citation>
    <scope>IDENTIFICATION</scope>
</reference>